<dbReference type="Gene3D" id="1.10.600.10">
    <property type="entry name" value="Farnesyl Diphosphate Synthase"/>
    <property type="match status" value="1"/>
</dbReference>
<name>A0A5A7NC07_9PROT</name>
<sequence>MNSQNDHSKLPALSPCAQMVRDHDHDRWLTLLYAAPKDREDLAALYAFNHEVAKTREQISEPMLGEIRLQWWRETIDGLYEGRPRRHPVADALALVLDRHALDRAAFMALIDARSADLYEEGPQGLGDLIAYADATGGGLNALAAQICGADDPADQAAAHAIGRAWALTGIVRALGFQAAMQYTTLPKEALDAAGIAPESLYRGDFAPELKPFIRELAAQAAKACATARKRQKHFPPKARSPMLLGILTDDYLLRLKRGGDDPFKADFARGAAMRQLKLLIAVWRGRY</sequence>
<dbReference type="EMBL" id="BKCN01000011">
    <property type="protein sequence ID" value="GER04589.1"/>
    <property type="molecule type" value="Genomic_DNA"/>
</dbReference>
<organism evidence="1 2">
    <name type="scientific">Iodidimonas nitroreducens</name>
    <dbReference type="NCBI Taxonomy" id="1236968"/>
    <lineage>
        <taxon>Bacteria</taxon>
        <taxon>Pseudomonadati</taxon>
        <taxon>Pseudomonadota</taxon>
        <taxon>Alphaproteobacteria</taxon>
        <taxon>Iodidimonadales</taxon>
        <taxon>Iodidimonadaceae</taxon>
        <taxon>Iodidimonas</taxon>
    </lineage>
</organism>
<dbReference type="InterPro" id="IPR002060">
    <property type="entry name" value="Squ/phyt_synthse"/>
</dbReference>
<protein>
    <submittedName>
        <fullName evidence="1">Phytoene synthase</fullName>
    </submittedName>
</protein>
<keyword evidence="2" id="KW-1185">Reference proteome</keyword>
<evidence type="ECO:0000313" key="1">
    <source>
        <dbReference type="EMBL" id="GER04589.1"/>
    </source>
</evidence>
<accession>A0A5A7NC07</accession>
<dbReference type="SUPFAM" id="SSF48576">
    <property type="entry name" value="Terpenoid synthases"/>
    <property type="match status" value="1"/>
</dbReference>
<dbReference type="RefSeq" id="WP_042083551.1">
    <property type="nucleotide sequence ID" value="NZ_BKCN01000011.1"/>
</dbReference>
<evidence type="ECO:0000313" key="2">
    <source>
        <dbReference type="Proteomes" id="UP000324996"/>
    </source>
</evidence>
<dbReference type="Proteomes" id="UP000324996">
    <property type="component" value="Unassembled WGS sequence"/>
</dbReference>
<proteinExistence type="predicted"/>
<dbReference type="InterPro" id="IPR008949">
    <property type="entry name" value="Isoprenoid_synthase_dom_sf"/>
</dbReference>
<reference evidence="1 2" key="1">
    <citation type="submission" date="2019-09" db="EMBL/GenBank/DDBJ databases">
        <title>NBRP : Genome information of microbial organism related human and environment.</title>
        <authorList>
            <person name="Hattori M."/>
            <person name="Oshima K."/>
            <person name="Inaba H."/>
            <person name="Suda W."/>
            <person name="Sakamoto M."/>
            <person name="Iino T."/>
            <person name="Kitahara M."/>
            <person name="Oshida Y."/>
            <person name="Iida T."/>
            <person name="Kudo T."/>
            <person name="Itoh T."/>
            <person name="Ohkuma M."/>
        </authorList>
    </citation>
    <scope>NUCLEOTIDE SEQUENCE [LARGE SCALE GENOMIC DNA]</scope>
    <source>
        <strain evidence="1 2">Q-1</strain>
    </source>
</reference>
<dbReference type="Pfam" id="PF00494">
    <property type="entry name" value="SQS_PSY"/>
    <property type="match status" value="1"/>
</dbReference>
<dbReference type="GO" id="GO:0016765">
    <property type="term" value="F:transferase activity, transferring alkyl or aryl (other than methyl) groups"/>
    <property type="evidence" value="ECO:0007669"/>
    <property type="project" value="UniProtKB-ARBA"/>
</dbReference>
<gene>
    <name evidence="1" type="ORF">JCM17846_22710</name>
</gene>
<dbReference type="AlphaFoldDB" id="A0A5A7NC07"/>
<comment type="caution">
    <text evidence="1">The sequence shown here is derived from an EMBL/GenBank/DDBJ whole genome shotgun (WGS) entry which is preliminary data.</text>
</comment>
<dbReference type="PANTHER" id="PTHR31480">
    <property type="entry name" value="BIFUNCTIONAL LYCOPENE CYCLASE/PHYTOENE SYNTHASE"/>
    <property type="match status" value="1"/>
</dbReference>